<gene>
    <name evidence="1" type="ORF">Aspvir_003446</name>
</gene>
<dbReference type="OrthoDB" id="5424750at2759"/>
<keyword evidence="2" id="KW-1185">Reference proteome</keyword>
<dbReference type="RefSeq" id="XP_043130964.1">
    <property type="nucleotide sequence ID" value="XM_043275029.1"/>
</dbReference>
<evidence type="ECO:0000313" key="2">
    <source>
        <dbReference type="Proteomes" id="UP000710440"/>
    </source>
</evidence>
<reference evidence="1 2" key="1">
    <citation type="submission" date="2021-02" db="EMBL/GenBank/DDBJ databases">
        <title>Pan-genome distribution and transcriptional activeness of fungal secondary metabolism genes in Aspergillus section Fumigati.</title>
        <authorList>
            <person name="Takahashi H."/>
            <person name="Umemura M."/>
            <person name="Ninomiya A."/>
            <person name="Kusuya Y."/>
            <person name="Urayama S."/>
            <person name="Shimizu M."/>
            <person name="Watanabe A."/>
            <person name="Kamei K."/>
            <person name="Yaguchi T."/>
            <person name="Hagiwara D."/>
        </authorList>
    </citation>
    <scope>NUCLEOTIDE SEQUENCE [LARGE SCALE GENOMIC DNA]</scope>
    <source>
        <strain evidence="1 2">IFM 47045</strain>
    </source>
</reference>
<comment type="caution">
    <text evidence="1">The sequence shown here is derived from an EMBL/GenBank/DDBJ whole genome shotgun (WGS) entry which is preliminary data.</text>
</comment>
<dbReference type="Proteomes" id="UP000710440">
    <property type="component" value="Unassembled WGS sequence"/>
</dbReference>
<dbReference type="EMBL" id="BOPL01000015">
    <property type="protein sequence ID" value="GIK07778.1"/>
    <property type="molecule type" value="Genomic_DNA"/>
</dbReference>
<proteinExistence type="predicted"/>
<accession>A0A9P3C475</accession>
<organism evidence="1 2">
    <name type="scientific">Aspergillus viridinutans</name>
    <dbReference type="NCBI Taxonomy" id="75553"/>
    <lineage>
        <taxon>Eukaryota</taxon>
        <taxon>Fungi</taxon>
        <taxon>Dikarya</taxon>
        <taxon>Ascomycota</taxon>
        <taxon>Pezizomycotina</taxon>
        <taxon>Eurotiomycetes</taxon>
        <taxon>Eurotiomycetidae</taxon>
        <taxon>Eurotiales</taxon>
        <taxon>Aspergillaceae</taxon>
        <taxon>Aspergillus</taxon>
        <taxon>Aspergillus subgen. Fumigati</taxon>
    </lineage>
</organism>
<protein>
    <submittedName>
        <fullName evidence="1">Uncharacterized protein</fullName>
    </submittedName>
</protein>
<evidence type="ECO:0000313" key="1">
    <source>
        <dbReference type="EMBL" id="GIK07778.1"/>
    </source>
</evidence>
<dbReference type="AlphaFoldDB" id="A0A9P3C475"/>
<name>A0A9P3C475_ASPVI</name>
<dbReference type="GeneID" id="66931428"/>
<sequence length="131" mass="14743">MSCAIVQVFEMPVRVNYDPACDRNFRRNYHDQFLQWINTTINGDIIDFDRALVFNGLHLTVGTYDPNPTPHAGPLATALEVQAAITTKFKTNGDNTIPAYEIRERLRAQSKRGTGVFVTPVASKYQQAQVI</sequence>